<protein>
    <submittedName>
        <fullName evidence="1">Uncharacterized protein</fullName>
    </submittedName>
</protein>
<reference evidence="1 2" key="1">
    <citation type="submission" date="2014-04" db="EMBL/GenBank/DDBJ databases">
        <authorList>
            <consortium name="DOE Joint Genome Institute"/>
            <person name="Kuo A."/>
            <person name="Ruytinx J."/>
            <person name="Rineau F."/>
            <person name="Colpaert J."/>
            <person name="Kohler A."/>
            <person name="Nagy L.G."/>
            <person name="Floudas D."/>
            <person name="Copeland A."/>
            <person name="Barry K.W."/>
            <person name="Cichocki N."/>
            <person name="Veneault-Fourrey C."/>
            <person name="LaButti K."/>
            <person name="Lindquist E.A."/>
            <person name="Lipzen A."/>
            <person name="Lundell T."/>
            <person name="Morin E."/>
            <person name="Murat C."/>
            <person name="Sun H."/>
            <person name="Tunlid A."/>
            <person name="Henrissat B."/>
            <person name="Grigoriev I.V."/>
            <person name="Hibbett D.S."/>
            <person name="Martin F."/>
            <person name="Nordberg H.P."/>
            <person name="Cantor M.N."/>
            <person name="Hua S.X."/>
        </authorList>
    </citation>
    <scope>NUCLEOTIDE SEQUENCE [LARGE SCALE GENOMIC DNA]</scope>
    <source>
        <strain evidence="1 2">UH-Slu-Lm8-n1</strain>
    </source>
</reference>
<sequence length="92" mass="10475">MGPTHITRTYELQESIFKECWSSPPFPRLMFSSSVRVMTRKSFLKRSCAKFSASVNMSSFESSSAITSSYVRARQMRAELRCMNTVSSVNES</sequence>
<dbReference type="Proteomes" id="UP000054485">
    <property type="component" value="Unassembled WGS sequence"/>
</dbReference>
<dbReference type="EMBL" id="KN835246">
    <property type="protein sequence ID" value="KIK42188.1"/>
    <property type="molecule type" value="Genomic_DNA"/>
</dbReference>
<dbReference type="InParanoid" id="A0A0D0BFX3"/>
<accession>A0A0D0BFX3</accession>
<proteinExistence type="predicted"/>
<dbReference type="HOGENOM" id="CLU_2414748_0_0_1"/>
<reference evidence="2" key="2">
    <citation type="submission" date="2015-01" db="EMBL/GenBank/DDBJ databases">
        <title>Evolutionary Origins and Diversification of the Mycorrhizal Mutualists.</title>
        <authorList>
            <consortium name="DOE Joint Genome Institute"/>
            <consortium name="Mycorrhizal Genomics Consortium"/>
            <person name="Kohler A."/>
            <person name="Kuo A."/>
            <person name="Nagy L.G."/>
            <person name="Floudas D."/>
            <person name="Copeland A."/>
            <person name="Barry K.W."/>
            <person name="Cichocki N."/>
            <person name="Veneault-Fourrey C."/>
            <person name="LaButti K."/>
            <person name="Lindquist E.A."/>
            <person name="Lipzen A."/>
            <person name="Lundell T."/>
            <person name="Morin E."/>
            <person name="Murat C."/>
            <person name="Riley R."/>
            <person name="Ohm R."/>
            <person name="Sun H."/>
            <person name="Tunlid A."/>
            <person name="Henrissat B."/>
            <person name="Grigoriev I.V."/>
            <person name="Hibbett D.S."/>
            <person name="Martin F."/>
        </authorList>
    </citation>
    <scope>NUCLEOTIDE SEQUENCE [LARGE SCALE GENOMIC DNA]</scope>
    <source>
        <strain evidence="2">UH-Slu-Lm8-n1</strain>
    </source>
</reference>
<gene>
    <name evidence="1" type="ORF">CY34DRAFT_805251</name>
</gene>
<organism evidence="1 2">
    <name type="scientific">Suillus luteus UH-Slu-Lm8-n1</name>
    <dbReference type="NCBI Taxonomy" id="930992"/>
    <lineage>
        <taxon>Eukaryota</taxon>
        <taxon>Fungi</taxon>
        <taxon>Dikarya</taxon>
        <taxon>Basidiomycota</taxon>
        <taxon>Agaricomycotina</taxon>
        <taxon>Agaricomycetes</taxon>
        <taxon>Agaricomycetidae</taxon>
        <taxon>Boletales</taxon>
        <taxon>Suillineae</taxon>
        <taxon>Suillaceae</taxon>
        <taxon>Suillus</taxon>
    </lineage>
</organism>
<dbReference type="AlphaFoldDB" id="A0A0D0BFX3"/>
<evidence type="ECO:0000313" key="2">
    <source>
        <dbReference type="Proteomes" id="UP000054485"/>
    </source>
</evidence>
<evidence type="ECO:0000313" key="1">
    <source>
        <dbReference type="EMBL" id="KIK42188.1"/>
    </source>
</evidence>
<name>A0A0D0BFX3_9AGAM</name>
<keyword evidence="2" id="KW-1185">Reference proteome</keyword>